<sequence length="101" mass="10885">MHTLLTALMALVIVIALGTTATARGRWSGPWWWVLAAAMVAYPFTHTLLDRVPGAPDGLLRWAFQIACGMLLATLCAPLYHRFRTSPDTGTDTDTGNAEAG</sequence>
<reference evidence="2" key="2">
    <citation type="submission" date="2020-09" db="EMBL/GenBank/DDBJ databases">
        <authorList>
            <person name="Sun Q."/>
            <person name="Ohkuma M."/>
        </authorList>
    </citation>
    <scope>NUCLEOTIDE SEQUENCE</scope>
    <source>
        <strain evidence="2">JCM 4477</strain>
    </source>
</reference>
<keyword evidence="3" id="KW-1185">Reference proteome</keyword>
<dbReference type="Proteomes" id="UP000630718">
    <property type="component" value="Unassembled WGS sequence"/>
</dbReference>
<accession>A0A919B195</accession>
<proteinExistence type="predicted"/>
<evidence type="ECO:0000256" key="1">
    <source>
        <dbReference type="SAM" id="Phobius"/>
    </source>
</evidence>
<reference evidence="2" key="1">
    <citation type="journal article" date="2014" name="Int. J. Syst. Evol. Microbiol.">
        <title>Complete genome sequence of Corynebacterium casei LMG S-19264T (=DSM 44701T), isolated from a smear-ripened cheese.</title>
        <authorList>
            <consortium name="US DOE Joint Genome Institute (JGI-PGF)"/>
            <person name="Walter F."/>
            <person name="Albersmeier A."/>
            <person name="Kalinowski J."/>
            <person name="Ruckert C."/>
        </authorList>
    </citation>
    <scope>NUCLEOTIDE SEQUENCE</scope>
    <source>
        <strain evidence="2">JCM 4477</strain>
    </source>
</reference>
<evidence type="ECO:0000313" key="3">
    <source>
        <dbReference type="Proteomes" id="UP000630718"/>
    </source>
</evidence>
<keyword evidence="1" id="KW-1133">Transmembrane helix</keyword>
<keyword evidence="1" id="KW-0812">Transmembrane</keyword>
<feature type="transmembrane region" description="Helical" evidence="1">
    <location>
        <begin position="61"/>
        <end position="80"/>
    </location>
</feature>
<keyword evidence="1" id="KW-0472">Membrane</keyword>
<name>A0A919B195_9ACTN</name>
<evidence type="ECO:0000313" key="2">
    <source>
        <dbReference type="EMBL" id="GHF34251.1"/>
    </source>
</evidence>
<gene>
    <name evidence="2" type="ORF">GCM10018772_69870</name>
</gene>
<organism evidence="2 3">
    <name type="scientific">Streptomyces fumanus</name>
    <dbReference type="NCBI Taxonomy" id="67302"/>
    <lineage>
        <taxon>Bacteria</taxon>
        <taxon>Bacillati</taxon>
        <taxon>Actinomycetota</taxon>
        <taxon>Actinomycetes</taxon>
        <taxon>Kitasatosporales</taxon>
        <taxon>Streptomycetaceae</taxon>
        <taxon>Streptomyces</taxon>
    </lineage>
</organism>
<dbReference type="AlphaFoldDB" id="A0A919B195"/>
<protein>
    <submittedName>
        <fullName evidence="2">Uncharacterized protein</fullName>
    </submittedName>
</protein>
<feature type="transmembrane region" description="Helical" evidence="1">
    <location>
        <begin position="30"/>
        <end position="49"/>
    </location>
</feature>
<comment type="caution">
    <text evidence="2">The sequence shown here is derived from an EMBL/GenBank/DDBJ whole genome shotgun (WGS) entry which is preliminary data.</text>
</comment>
<dbReference type="RefSeq" id="WP_190208491.1">
    <property type="nucleotide sequence ID" value="NZ_BNBI01000024.1"/>
</dbReference>
<dbReference type="EMBL" id="BNBI01000024">
    <property type="protein sequence ID" value="GHF34251.1"/>
    <property type="molecule type" value="Genomic_DNA"/>
</dbReference>